<dbReference type="Pfam" id="PF12867">
    <property type="entry name" value="DinB_2"/>
    <property type="match status" value="1"/>
</dbReference>
<dbReference type="Proteomes" id="UP000199532">
    <property type="component" value="Unassembled WGS sequence"/>
</dbReference>
<dbReference type="InterPro" id="IPR034660">
    <property type="entry name" value="DinB/YfiT-like"/>
</dbReference>
<organism evidence="2 3">
    <name type="scientific">Dyadobacter koreensis</name>
    <dbReference type="NCBI Taxonomy" id="408657"/>
    <lineage>
        <taxon>Bacteria</taxon>
        <taxon>Pseudomonadati</taxon>
        <taxon>Bacteroidota</taxon>
        <taxon>Cytophagia</taxon>
        <taxon>Cytophagales</taxon>
        <taxon>Spirosomataceae</taxon>
        <taxon>Dyadobacter</taxon>
    </lineage>
</organism>
<evidence type="ECO:0000313" key="3">
    <source>
        <dbReference type="Proteomes" id="UP000199532"/>
    </source>
</evidence>
<dbReference type="STRING" id="408657.SAMN04487995_0777"/>
<accession>A0A1H6QVY2</accession>
<dbReference type="Gene3D" id="1.20.120.450">
    <property type="entry name" value="dinb family like domain"/>
    <property type="match status" value="1"/>
</dbReference>
<dbReference type="InterPro" id="IPR024775">
    <property type="entry name" value="DinB-like"/>
</dbReference>
<keyword evidence="3" id="KW-1185">Reference proteome</keyword>
<protein>
    <submittedName>
        <fullName evidence="2">DinB superfamily protein</fullName>
    </submittedName>
</protein>
<dbReference type="SUPFAM" id="SSF109854">
    <property type="entry name" value="DinB/YfiT-like putative metalloenzymes"/>
    <property type="match status" value="1"/>
</dbReference>
<feature type="domain" description="DinB-like" evidence="1">
    <location>
        <begin position="32"/>
        <end position="166"/>
    </location>
</feature>
<dbReference type="AlphaFoldDB" id="A0A1H6QVY2"/>
<dbReference type="RefSeq" id="WP_090332092.1">
    <property type="nucleotide sequence ID" value="NZ_FNXY01000001.1"/>
</dbReference>
<reference evidence="2 3" key="1">
    <citation type="submission" date="2016-10" db="EMBL/GenBank/DDBJ databases">
        <authorList>
            <person name="de Groot N.N."/>
        </authorList>
    </citation>
    <scope>NUCLEOTIDE SEQUENCE [LARGE SCALE GENOMIC DNA]</scope>
    <source>
        <strain evidence="2 3">DSM 19938</strain>
    </source>
</reference>
<dbReference type="OrthoDB" id="9793216at2"/>
<dbReference type="EMBL" id="FNXY01000001">
    <property type="protein sequence ID" value="SEI44357.1"/>
    <property type="molecule type" value="Genomic_DNA"/>
</dbReference>
<sequence>MKIIGRPNPEDAPKWYPYFFDLATGDNLIEALEYNKNQMFDLVRSIPAPWEDYAYAENKWTVKQVFIHLADDERYYAYKAFCYSRRVDVVLEIPQGQEYNKDFNAHNRTLEDIAEELLAVRNATITLFKNMTDEMLDFKGFTSVEPYSARSLGWMAVGHSIHHYNVLKERYLKRL</sequence>
<name>A0A1H6QVY2_9BACT</name>
<gene>
    <name evidence="2" type="ORF">SAMN04487995_0777</name>
</gene>
<evidence type="ECO:0000313" key="2">
    <source>
        <dbReference type="EMBL" id="SEI44357.1"/>
    </source>
</evidence>
<evidence type="ECO:0000259" key="1">
    <source>
        <dbReference type="Pfam" id="PF12867"/>
    </source>
</evidence>
<proteinExistence type="predicted"/>